<dbReference type="InterPro" id="IPR027443">
    <property type="entry name" value="IPNS-like_sf"/>
</dbReference>
<keyword evidence="3 5" id="KW-0560">Oxidoreductase</keyword>
<dbReference type="Pfam" id="PF14226">
    <property type="entry name" value="DIOX_N"/>
    <property type="match status" value="1"/>
</dbReference>
<evidence type="ECO:0000313" key="8">
    <source>
        <dbReference type="Proteomes" id="UP001140949"/>
    </source>
</evidence>
<dbReference type="SUPFAM" id="SSF51197">
    <property type="entry name" value="Clavaminate synthase-like"/>
    <property type="match status" value="1"/>
</dbReference>
<dbReference type="InterPro" id="IPR005123">
    <property type="entry name" value="Oxoglu/Fe-dep_dioxygenase_dom"/>
</dbReference>
<sequence length="312" mass="34732">MMSLEEMGAACLPVIDIGVLTHRIGADRSLVIDEIRKACKGLGCFKIINHGISSSVTEGALEVASDFFKLSKEEKAKYASEDIHLPVRYGASMEPRDFIKQYAHPLGEWSKFWPSSPDYRQKMGKYAMEVRRVTLQLMDAILESLGLGEGYMADKFEEGMQVMTVNNYEKPSPEPDSTLGMAAHTDYGCLTILLQSSEGLQIVDNSIGAWRAVPELPGALHVHIGDYLEVLSNGQYRSVVHRVVLDAQRRMSIASIHSLSMDEMVTPAKELVDEQHPKGYRGSNFRDVLRYITNNDFTNGGSFINSLRILAP</sequence>
<dbReference type="Proteomes" id="UP001140949">
    <property type="component" value="Unassembled WGS sequence"/>
</dbReference>
<dbReference type="Pfam" id="PF03171">
    <property type="entry name" value="2OG-FeII_Oxy"/>
    <property type="match status" value="1"/>
</dbReference>
<evidence type="ECO:0000259" key="6">
    <source>
        <dbReference type="PROSITE" id="PS51471"/>
    </source>
</evidence>
<dbReference type="InterPro" id="IPR050295">
    <property type="entry name" value="Plant_2OG-oxidoreductases"/>
</dbReference>
<organism evidence="7 8">
    <name type="scientific">Iris pallida</name>
    <name type="common">Sweet iris</name>
    <dbReference type="NCBI Taxonomy" id="29817"/>
    <lineage>
        <taxon>Eukaryota</taxon>
        <taxon>Viridiplantae</taxon>
        <taxon>Streptophyta</taxon>
        <taxon>Embryophyta</taxon>
        <taxon>Tracheophyta</taxon>
        <taxon>Spermatophyta</taxon>
        <taxon>Magnoliopsida</taxon>
        <taxon>Liliopsida</taxon>
        <taxon>Asparagales</taxon>
        <taxon>Iridaceae</taxon>
        <taxon>Iridoideae</taxon>
        <taxon>Irideae</taxon>
        <taxon>Iris</taxon>
    </lineage>
</organism>
<reference evidence="7" key="2">
    <citation type="submission" date="2023-04" db="EMBL/GenBank/DDBJ databases">
        <authorList>
            <person name="Bruccoleri R.E."/>
            <person name="Oakeley E.J."/>
            <person name="Faust A.-M."/>
            <person name="Dessus-Babus S."/>
            <person name="Altorfer M."/>
            <person name="Burckhardt D."/>
            <person name="Oertli M."/>
            <person name="Naumann U."/>
            <person name="Petersen F."/>
            <person name="Wong J."/>
        </authorList>
    </citation>
    <scope>NUCLEOTIDE SEQUENCE</scope>
    <source>
        <strain evidence="7">GSM-AAB239-AS_SAM_17_03QT</strain>
        <tissue evidence="7">Leaf</tissue>
    </source>
</reference>
<evidence type="ECO:0000256" key="3">
    <source>
        <dbReference type="ARBA" id="ARBA00023002"/>
    </source>
</evidence>
<dbReference type="EMBL" id="JANAVB010002199">
    <property type="protein sequence ID" value="KAJ6851608.1"/>
    <property type="molecule type" value="Genomic_DNA"/>
</dbReference>
<protein>
    <submittedName>
        <fullName evidence="7">Protein DOWNY MILDEW RESISTANCE 6-like</fullName>
    </submittedName>
</protein>
<dbReference type="InterPro" id="IPR026992">
    <property type="entry name" value="DIOX_N"/>
</dbReference>
<gene>
    <name evidence="7" type="ORF">M6B38_259865</name>
</gene>
<evidence type="ECO:0000256" key="2">
    <source>
        <dbReference type="ARBA" id="ARBA00022723"/>
    </source>
</evidence>
<comment type="caution">
    <text evidence="7">The sequence shown here is derived from an EMBL/GenBank/DDBJ whole genome shotgun (WGS) entry which is preliminary data.</text>
</comment>
<proteinExistence type="inferred from homology"/>
<evidence type="ECO:0000256" key="1">
    <source>
        <dbReference type="ARBA" id="ARBA00008056"/>
    </source>
</evidence>
<dbReference type="GO" id="GO:0016491">
    <property type="term" value="F:oxidoreductase activity"/>
    <property type="evidence" value="ECO:0007669"/>
    <property type="project" value="UniProtKB-KW"/>
</dbReference>
<keyword evidence="8" id="KW-1185">Reference proteome</keyword>
<feature type="domain" description="Fe2OG dioxygenase" evidence="6">
    <location>
        <begin position="158"/>
        <end position="259"/>
    </location>
</feature>
<evidence type="ECO:0000256" key="5">
    <source>
        <dbReference type="RuleBase" id="RU003682"/>
    </source>
</evidence>
<dbReference type="Gene3D" id="2.60.120.330">
    <property type="entry name" value="B-lactam Antibiotic, Isopenicillin N Synthase, Chain"/>
    <property type="match status" value="1"/>
</dbReference>
<evidence type="ECO:0000256" key="4">
    <source>
        <dbReference type="ARBA" id="ARBA00023004"/>
    </source>
</evidence>
<evidence type="ECO:0000313" key="7">
    <source>
        <dbReference type="EMBL" id="KAJ6851608.1"/>
    </source>
</evidence>
<name>A0AAX6IEV8_IRIPA</name>
<dbReference type="GO" id="GO:0046872">
    <property type="term" value="F:metal ion binding"/>
    <property type="evidence" value="ECO:0007669"/>
    <property type="project" value="UniProtKB-KW"/>
</dbReference>
<dbReference type="AlphaFoldDB" id="A0AAX6IEV8"/>
<reference evidence="7" key="1">
    <citation type="journal article" date="2023" name="GigaByte">
        <title>Genome assembly of the bearded iris, Iris pallida Lam.</title>
        <authorList>
            <person name="Bruccoleri R.E."/>
            <person name="Oakeley E.J."/>
            <person name="Faust A.M.E."/>
            <person name="Altorfer M."/>
            <person name="Dessus-Babus S."/>
            <person name="Burckhardt D."/>
            <person name="Oertli M."/>
            <person name="Naumann U."/>
            <person name="Petersen F."/>
            <person name="Wong J."/>
        </authorList>
    </citation>
    <scope>NUCLEOTIDE SEQUENCE</scope>
    <source>
        <strain evidence="7">GSM-AAB239-AS_SAM_17_03QT</strain>
    </source>
</reference>
<keyword evidence="4 5" id="KW-0408">Iron</keyword>
<dbReference type="InterPro" id="IPR044861">
    <property type="entry name" value="IPNS-like_FE2OG_OXY"/>
</dbReference>
<accession>A0AAX6IEV8</accession>
<dbReference type="PROSITE" id="PS51471">
    <property type="entry name" value="FE2OG_OXY"/>
    <property type="match status" value="1"/>
</dbReference>
<dbReference type="PANTHER" id="PTHR47991">
    <property type="entry name" value="OXOGLUTARATE/IRON-DEPENDENT DIOXYGENASE"/>
    <property type="match status" value="1"/>
</dbReference>
<comment type="similarity">
    <text evidence="1 5">Belongs to the iron/ascorbate-dependent oxidoreductase family.</text>
</comment>
<keyword evidence="2 5" id="KW-0479">Metal-binding</keyword>